<proteinExistence type="predicted"/>
<dbReference type="EMBL" id="GG698493">
    <property type="protein sequence ID" value="EGD96318.1"/>
    <property type="molecule type" value="Genomic_DNA"/>
</dbReference>
<keyword evidence="2" id="KW-1185">Reference proteome</keyword>
<reference evidence="2" key="1">
    <citation type="journal article" date="2012" name="MBio">
        <title>Comparative genome analysis of Trichophyton rubrum and related dermatophytes reveals candidate genes involved in infection.</title>
        <authorList>
            <person name="Martinez D.A."/>
            <person name="Oliver B.G."/>
            <person name="Graeser Y."/>
            <person name="Goldberg J.M."/>
            <person name="Li W."/>
            <person name="Martinez-Rossi N.M."/>
            <person name="Monod M."/>
            <person name="Shelest E."/>
            <person name="Barton R.C."/>
            <person name="Birch E."/>
            <person name="Brakhage A.A."/>
            <person name="Chen Z."/>
            <person name="Gurr S.J."/>
            <person name="Heiman D."/>
            <person name="Heitman J."/>
            <person name="Kosti I."/>
            <person name="Rossi A."/>
            <person name="Saif S."/>
            <person name="Samalova M."/>
            <person name="Saunders C.W."/>
            <person name="Shea T."/>
            <person name="Summerbell R.C."/>
            <person name="Xu J."/>
            <person name="Young S."/>
            <person name="Zeng Q."/>
            <person name="Birren B.W."/>
            <person name="Cuomo C.A."/>
            <person name="White T.C."/>
        </authorList>
    </citation>
    <scope>NUCLEOTIDE SEQUENCE [LARGE SCALE GENOMIC DNA]</scope>
    <source>
        <strain evidence="2">CBS 112818</strain>
    </source>
</reference>
<dbReference type="HOGENOM" id="CLU_2428648_0_0_1"/>
<name>F2RYB9_TRIT1</name>
<evidence type="ECO:0000313" key="1">
    <source>
        <dbReference type="EMBL" id="EGD96318.1"/>
    </source>
</evidence>
<sequence>MGVTKFVMADGSGDYPAQNDKLLIFGRVIIPEDLDYKDFCIRDGSVISGSITLGFELGVSYIREGEQSLLSITRLLTKGKTTLYEKASGAL</sequence>
<dbReference type="AlphaFoldDB" id="F2RYB9"/>
<gene>
    <name evidence="1" type="ORF">TESG_08432</name>
</gene>
<dbReference type="Proteomes" id="UP000009172">
    <property type="component" value="Unassembled WGS sequence"/>
</dbReference>
<protein>
    <submittedName>
        <fullName evidence="1">Uncharacterized protein</fullName>
    </submittedName>
</protein>
<accession>F2RYB9</accession>
<organism evidence="1 2">
    <name type="scientific">Trichophyton tonsurans (strain CBS 112818)</name>
    <name type="common">Scalp ringworm fungus</name>
    <dbReference type="NCBI Taxonomy" id="647933"/>
    <lineage>
        <taxon>Eukaryota</taxon>
        <taxon>Fungi</taxon>
        <taxon>Dikarya</taxon>
        <taxon>Ascomycota</taxon>
        <taxon>Pezizomycotina</taxon>
        <taxon>Eurotiomycetes</taxon>
        <taxon>Eurotiomycetidae</taxon>
        <taxon>Onygenales</taxon>
        <taxon>Arthrodermataceae</taxon>
        <taxon>Trichophyton</taxon>
    </lineage>
</organism>
<evidence type="ECO:0000313" key="2">
    <source>
        <dbReference type="Proteomes" id="UP000009172"/>
    </source>
</evidence>